<dbReference type="Proteomes" id="UP001057402">
    <property type="component" value="Chromosome 3"/>
</dbReference>
<name>A0ACB9RY94_9MYRT</name>
<gene>
    <name evidence="1" type="ORF">MLD38_009773</name>
</gene>
<evidence type="ECO:0000313" key="1">
    <source>
        <dbReference type="EMBL" id="KAI4383998.1"/>
    </source>
</evidence>
<accession>A0ACB9RY94</accession>
<sequence length="156" mass="18112">MDRLPFSRRNCGKPRALPNPLLVLGLLQRRGFITLRCLFRSVPCLSVTDRESLRFLSQIAEDELVDIVPNMRMEPLHMICGDFGPFLPQMAARVPFWLAVALKKRGKCTVRPPEWMSVENSTWVLEADRDSEKEFQTLPFHYIEISRLLFTSQISY</sequence>
<keyword evidence="2" id="KW-1185">Reference proteome</keyword>
<organism evidence="1 2">
    <name type="scientific">Melastoma candidum</name>
    <dbReference type="NCBI Taxonomy" id="119954"/>
    <lineage>
        <taxon>Eukaryota</taxon>
        <taxon>Viridiplantae</taxon>
        <taxon>Streptophyta</taxon>
        <taxon>Embryophyta</taxon>
        <taxon>Tracheophyta</taxon>
        <taxon>Spermatophyta</taxon>
        <taxon>Magnoliopsida</taxon>
        <taxon>eudicotyledons</taxon>
        <taxon>Gunneridae</taxon>
        <taxon>Pentapetalae</taxon>
        <taxon>rosids</taxon>
        <taxon>malvids</taxon>
        <taxon>Myrtales</taxon>
        <taxon>Melastomataceae</taxon>
        <taxon>Melastomatoideae</taxon>
        <taxon>Melastomateae</taxon>
        <taxon>Melastoma</taxon>
    </lineage>
</organism>
<evidence type="ECO:0000313" key="2">
    <source>
        <dbReference type="Proteomes" id="UP001057402"/>
    </source>
</evidence>
<proteinExistence type="predicted"/>
<protein>
    <submittedName>
        <fullName evidence="1">Uncharacterized protein</fullName>
    </submittedName>
</protein>
<comment type="caution">
    <text evidence="1">The sequence shown here is derived from an EMBL/GenBank/DDBJ whole genome shotgun (WGS) entry which is preliminary data.</text>
</comment>
<dbReference type="EMBL" id="CM042882">
    <property type="protein sequence ID" value="KAI4383998.1"/>
    <property type="molecule type" value="Genomic_DNA"/>
</dbReference>
<reference evidence="2" key="1">
    <citation type="journal article" date="2023" name="Front. Plant Sci.">
        <title>Chromosomal-level genome assembly of Melastoma candidum provides insights into trichome evolution.</title>
        <authorList>
            <person name="Zhong Y."/>
            <person name="Wu W."/>
            <person name="Sun C."/>
            <person name="Zou P."/>
            <person name="Liu Y."/>
            <person name="Dai S."/>
            <person name="Zhou R."/>
        </authorList>
    </citation>
    <scope>NUCLEOTIDE SEQUENCE [LARGE SCALE GENOMIC DNA]</scope>
</reference>